<dbReference type="NCBIfam" id="NF009463">
    <property type="entry name" value="PRK12823.1"/>
    <property type="match status" value="1"/>
</dbReference>
<gene>
    <name evidence="2" type="primary">benD</name>
    <name evidence="2" type="ORF">SAMEA3906487_01944</name>
</gene>
<dbReference type="OrthoDB" id="9803333at2"/>
<dbReference type="AlphaFoldDB" id="A0A157PKX8"/>
<organism evidence="2 3">
    <name type="scientific">Bordetella trematum</name>
    <dbReference type="NCBI Taxonomy" id="123899"/>
    <lineage>
        <taxon>Bacteria</taxon>
        <taxon>Pseudomonadati</taxon>
        <taxon>Pseudomonadota</taxon>
        <taxon>Betaproteobacteria</taxon>
        <taxon>Burkholderiales</taxon>
        <taxon>Alcaligenaceae</taxon>
        <taxon>Bordetella</taxon>
    </lineage>
</organism>
<dbReference type="Pfam" id="PF13561">
    <property type="entry name" value="adh_short_C2"/>
    <property type="match status" value="1"/>
</dbReference>
<dbReference type="InterPro" id="IPR002347">
    <property type="entry name" value="SDR_fam"/>
</dbReference>
<protein>
    <submittedName>
        <fullName evidence="2">1,6-dihydroxycyclohexa-2,4-diene-1-carboxyla te dehydrogenase</fullName>
        <ecNumber evidence="2">1.1.1.-</ecNumber>
    </submittedName>
</protein>
<dbReference type="EMBL" id="LT546645">
    <property type="protein sequence ID" value="SAI69815.1"/>
    <property type="molecule type" value="Genomic_DNA"/>
</dbReference>
<dbReference type="Proteomes" id="UP000076825">
    <property type="component" value="Chromosome 1"/>
</dbReference>
<evidence type="ECO:0000313" key="3">
    <source>
        <dbReference type="Proteomes" id="UP000076825"/>
    </source>
</evidence>
<accession>A0A157PKX8</accession>
<evidence type="ECO:0000256" key="1">
    <source>
        <dbReference type="ARBA" id="ARBA00006484"/>
    </source>
</evidence>
<dbReference type="InterPro" id="IPR036291">
    <property type="entry name" value="NAD(P)-bd_dom_sf"/>
</dbReference>
<comment type="similarity">
    <text evidence="1">Belongs to the short-chain dehydrogenases/reductases (SDR) family.</text>
</comment>
<dbReference type="Gene3D" id="3.40.50.720">
    <property type="entry name" value="NAD(P)-binding Rossmann-like Domain"/>
    <property type="match status" value="1"/>
</dbReference>
<reference evidence="2 3" key="1">
    <citation type="submission" date="2016-04" db="EMBL/GenBank/DDBJ databases">
        <authorList>
            <consortium name="Pathogen Informatics"/>
        </authorList>
    </citation>
    <scope>NUCLEOTIDE SEQUENCE [LARGE SCALE GENOMIC DNA]</scope>
    <source>
        <strain evidence="2 3">H044680328</strain>
    </source>
</reference>
<dbReference type="PATRIC" id="fig|123899.6.peg.1934"/>
<dbReference type="STRING" id="123899.SAMEA3906487_01944"/>
<proteinExistence type="inferred from homology"/>
<evidence type="ECO:0000313" key="2">
    <source>
        <dbReference type="EMBL" id="SAI69815.1"/>
    </source>
</evidence>
<dbReference type="RefSeq" id="WP_025512962.1">
    <property type="nucleotide sequence ID" value="NZ_CP016340.1"/>
</dbReference>
<dbReference type="KEGG" id="btrm:SAMEA390648701944"/>
<dbReference type="PANTHER" id="PTHR42760">
    <property type="entry name" value="SHORT-CHAIN DEHYDROGENASES/REDUCTASES FAMILY MEMBER"/>
    <property type="match status" value="1"/>
</dbReference>
<dbReference type="GO" id="GO:0016616">
    <property type="term" value="F:oxidoreductase activity, acting on the CH-OH group of donors, NAD or NADP as acceptor"/>
    <property type="evidence" value="ECO:0007669"/>
    <property type="project" value="TreeGrafter"/>
</dbReference>
<dbReference type="EC" id="1.1.1.-" evidence="2"/>
<dbReference type="PRINTS" id="PR00081">
    <property type="entry name" value="GDHRDH"/>
</dbReference>
<dbReference type="FunFam" id="3.40.50.720:FF:000084">
    <property type="entry name" value="Short-chain dehydrogenase reductase"/>
    <property type="match status" value="1"/>
</dbReference>
<dbReference type="SUPFAM" id="SSF51735">
    <property type="entry name" value="NAD(P)-binding Rossmann-fold domains"/>
    <property type="match status" value="1"/>
</dbReference>
<name>A0A157PKX8_9BORD</name>
<dbReference type="PRINTS" id="PR00080">
    <property type="entry name" value="SDRFAMILY"/>
</dbReference>
<dbReference type="GO" id="GO:0030497">
    <property type="term" value="P:fatty acid elongation"/>
    <property type="evidence" value="ECO:0007669"/>
    <property type="project" value="TreeGrafter"/>
</dbReference>
<keyword evidence="3" id="KW-1185">Reference proteome</keyword>
<dbReference type="eggNOG" id="COG1028">
    <property type="taxonomic scope" value="Bacteria"/>
</dbReference>
<sequence>MNRFDKQIALVTGAAQGVGRATALRLAREGATLVLVDRAVEQGQAVAQEILAQGGRASFIDADLETHAGAQRMVEYALDQHGRIDVSVHNVGGTIWTRPFWEYTPEQMEREVRRSLWPTLWSCREVVPVMRRQGSGAIVNVGSNATRGIYRVPYSASKGGVHAATVCMALELADSGVRVNCVSPGALDNGVRAIPRNTEAPSEQDQAWNREMYADCLDTTPMHRMGSTDEVAAAICFLAAPEASYITGQVMFVAGGHKG</sequence>
<dbReference type="GeneID" id="56590779"/>
<keyword evidence="2" id="KW-0560">Oxidoreductase</keyword>
<dbReference type="PANTHER" id="PTHR42760:SF123">
    <property type="entry name" value="OXIDOREDUCTASE"/>
    <property type="match status" value="1"/>
</dbReference>